<sequence length="145" mass="16247">MRLSHHRRSLLDHLYIRRLSRRIDPPIRSGMKDDWQCRHFSDELPPMFLRFVGDAAIATLDRNRASPVSSPPNERLNMSDASLVNVNTATAAELDAVPELKGHGFEIVRYRDERGKFTDLRQLDEVPGLAGKADGGRSALTVGDA</sequence>
<dbReference type="Gene3D" id="1.10.150.280">
    <property type="entry name" value="AF1531-like domain"/>
    <property type="match status" value="1"/>
</dbReference>
<dbReference type="Pfam" id="PF12836">
    <property type="entry name" value="HHH_3"/>
    <property type="match status" value="1"/>
</dbReference>
<gene>
    <name evidence="1" type="ORF">BHE90_017616</name>
</gene>
<dbReference type="Proteomes" id="UP000287124">
    <property type="component" value="Unassembled WGS sequence"/>
</dbReference>
<evidence type="ECO:0000313" key="2">
    <source>
        <dbReference type="Proteomes" id="UP000287124"/>
    </source>
</evidence>
<accession>A0A430KX21</accession>
<dbReference type="SUPFAM" id="SSF47781">
    <property type="entry name" value="RuvA domain 2-like"/>
    <property type="match status" value="1"/>
</dbReference>
<name>A0A430KX21_9HYPO</name>
<dbReference type="InterPro" id="IPR010994">
    <property type="entry name" value="RuvA_2-like"/>
</dbReference>
<keyword evidence="2" id="KW-1185">Reference proteome</keyword>
<reference evidence="1 2" key="1">
    <citation type="submission" date="2017-06" db="EMBL/GenBank/DDBJ databases">
        <title>Comparative genomic analysis of Ambrosia Fusariam Clade fungi.</title>
        <authorList>
            <person name="Stajich J.E."/>
            <person name="Carrillo J."/>
            <person name="Kijimoto T."/>
            <person name="Eskalen A."/>
            <person name="O'Donnell K."/>
            <person name="Kasson M."/>
        </authorList>
    </citation>
    <scope>NUCLEOTIDE SEQUENCE [LARGE SCALE GENOMIC DNA]</scope>
    <source>
        <strain evidence="1 2">UCR1854</strain>
    </source>
</reference>
<evidence type="ECO:0008006" key="3">
    <source>
        <dbReference type="Google" id="ProtNLM"/>
    </source>
</evidence>
<organism evidence="1 2">
    <name type="scientific">Fusarium euwallaceae</name>
    <dbReference type="NCBI Taxonomy" id="1147111"/>
    <lineage>
        <taxon>Eukaryota</taxon>
        <taxon>Fungi</taxon>
        <taxon>Dikarya</taxon>
        <taxon>Ascomycota</taxon>
        <taxon>Pezizomycotina</taxon>
        <taxon>Sordariomycetes</taxon>
        <taxon>Hypocreomycetidae</taxon>
        <taxon>Hypocreales</taxon>
        <taxon>Nectriaceae</taxon>
        <taxon>Fusarium</taxon>
        <taxon>Fusarium solani species complex</taxon>
    </lineage>
</organism>
<evidence type="ECO:0000313" key="1">
    <source>
        <dbReference type="EMBL" id="RTE68006.1"/>
    </source>
</evidence>
<dbReference type="AlphaFoldDB" id="A0A430KX21"/>
<proteinExistence type="predicted"/>
<comment type="caution">
    <text evidence="1">The sequence shown here is derived from an EMBL/GenBank/DDBJ whole genome shotgun (WGS) entry which is preliminary data.</text>
</comment>
<protein>
    <recommendedName>
        <fullName evidence="3">Competence protein ComEA</fullName>
    </recommendedName>
</protein>
<dbReference type="EMBL" id="MIKF01001347">
    <property type="protein sequence ID" value="RTE68006.1"/>
    <property type="molecule type" value="Genomic_DNA"/>
</dbReference>
<feature type="non-terminal residue" evidence="1">
    <location>
        <position position="1"/>
    </location>
</feature>